<name>A0ABX0TLW7_9MICC</name>
<organism evidence="1 2">
    <name type="scientific">Paenarthrobacter ilicis</name>
    <dbReference type="NCBI Taxonomy" id="43665"/>
    <lineage>
        <taxon>Bacteria</taxon>
        <taxon>Bacillati</taxon>
        <taxon>Actinomycetota</taxon>
        <taxon>Actinomycetes</taxon>
        <taxon>Micrococcales</taxon>
        <taxon>Micrococcaceae</taxon>
        <taxon>Paenarthrobacter</taxon>
    </lineage>
</organism>
<proteinExistence type="predicted"/>
<dbReference type="RefSeq" id="WP_275588119.1">
    <property type="nucleotide sequence ID" value="NZ_BAAAVO010000014.1"/>
</dbReference>
<dbReference type="EMBL" id="JAAOZD010000009">
    <property type="protein sequence ID" value="NIJ03129.1"/>
    <property type="molecule type" value="Genomic_DNA"/>
</dbReference>
<evidence type="ECO:0000313" key="2">
    <source>
        <dbReference type="Proteomes" id="UP000802392"/>
    </source>
</evidence>
<protein>
    <submittedName>
        <fullName evidence="1">Uncharacterized protein</fullName>
    </submittedName>
</protein>
<comment type="caution">
    <text evidence="1">The sequence shown here is derived from an EMBL/GenBank/DDBJ whole genome shotgun (WGS) entry which is preliminary data.</text>
</comment>
<sequence length="41" mass="4555">MPTVHASNYRDFEVGTKHLVWGWKVAVRKAAAAAAEADRML</sequence>
<reference evidence="1 2" key="1">
    <citation type="submission" date="2020-03" db="EMBL/GenBank/DDBJ databases">
        <title>Genomic Encyclopedia of Type Strains, Phase III (KMG-III): the genomes of soil and plant-associated and newly described type strains.</title>
        <authorList>
            <person name="Whitman W."/>
        </authorList>
    </citation>
    <scope>NUCLEOTIDE SEQUENCE [LARGE SCALE GENOMIC DNA]</scope>
    <source>
        <strain evidence="1 2">CECT 4207</strain>
    </source>
</reference>
<keyword evidence="2" id="KW-1185">Reference proteome</keyword>
<dbReference type="Proteomes" id="UP000802392">
    <property type="component" value="Unassembled WGS sequence"/>
</dbReference>
<accession>A0ABX0TLW7</accession>
<evidence type="ECO:0000313" key="1">
    <source>
        <dbReference type="EMBL" id="NIJ03129.1"/>
    </source>
</evidence>
<gene>
    <name evidence="1" type="ORF">FHR86_003485</name>
</gene>